<comment type="caution">
    <text evidence="1">The sequence shown here is derived from an EMBL/GenBank/DDBJ whole genome shotgun (WGS) entry which is preliminary data.</text>
</comment>
<dbReference type="EMBL" id="QQAX01000003">
    <property type="protein sequence ID" value="RDI48065.1"/>
    <property type="molecule type" value="Genomic_DNA"/>
</dbReference>
<reference evidence="1 2" key="1">
    <citation type="submission" date="2018-07" db="EMBL/GenBank/DDBJ databases">
        <title>Genomic Encyclopedia of Type Strains, Phase IV (KMG-IV): sequencing the most valuable type-strain genomes for metagenomic binning, comparative biology and taxonomic classification.</title>
        <authorList>
            <person name="Goeker M."/>
        </authorList>
    </citation>
    <scope>NUCLEOTIDE SEQUENCE [LARGE SCALE GENOMIC DNA]</scope>
    <source>
        <strain evidence="1 2">DSM 16500</strain>
    </source>
</reference>
<organism evidence="1 2">
    <name type="scientific">Aquicella lusitana</name>
    <dbReference type="NCBI Taxonomy" id="254246"/>
    <lineage>
        <taxon>Bacteria</taxon>
        <taxon>Pseudomonadati</taxon>
        <taxon>Pseudomonadota</taxon>
        <taxon>Gammaproteobacteria</taxon>
        <taxon>Legionellales</taxon>
        <taxon>Coxiellaceae</taxon>
        <taxon>Aquicella</taxon>
    </lineage>
</organism>
<dbReference type="RefSeq" id="WP_147277457.1">
    <property type="nucleotide sequence ID" value="NZ_LR699114.1"/>
</dbReference>
<name>A0A370GWK3_9COXI</name>
<evidence type="ECO:0000313" key="1">
    <source>
        <dbReference type="EMBL" id="RDI48065.1"/>
    </source>
</evidence>
<accession>A0A370GWK3</accession>
<dbReference type="Proteomes" id="UP000254720">
    <property type="component" value="Unassembled WGS sequence"/>
</dbReference>
<proteinExistence type="predicted"/>
<evidence type="ECO:0000313" key="2">
    <source>
        <dbReference type="Proteomes" id="UP000254720"/>
    </source>
</evidence>
<keyword evidence="2" id="KW-1185">Reference proteome</keyword>
<sequence length="144" mass="16846">MSAIQPWCYLIGIHPKKLTKEESLLFEAEIFARICEEIKEVFRCEYKEFFRLMNFTIEMEEAMLEAGFLRLIINDILVTGEYDLKGIAYYANTHEDVVQEVIAGVNTNPSAAFLQKIIELHRSVRRDLYHVLMQKIVKEYHVAA</sequence>
<gene>
    <name evidence="1" type="ORF">C8D86_10330</name>
</gene>
<dbReference type="OrthoDB" id="9943709at2"/>
<dbReference type="AlphaFoldDB" id="A0A370GWK3"/>
<protein>
    <submittedName>
        <fullName evidence="1">Uncharacterized protein</fullName>
    </submittedName>
</protein>